<dbReference type="NCBIfam" id="TIGR00531">
    <property type="entry name" value="BCCP"/>
    <property type="match status" value="1"/>
</dbReference>
<keyword evidence="6 8" id="KW-0275">Fatty acid biosynthesis</keyword>
<dbReference type="InterPro" id="IPR001249">
    <property type="entry name" value="AcCoA_biotinCC"/>
</dbReference>
<dbReference type="RefSeq" id="WP_074909002.1">
    <property type="nucleotide sequence ID" value="NZ_FOVK01000001.1"/>
</dbReference>
<dbReference type="GO" id="GO:0003989">
    <property type="term" value="F:acetyl-CoA carboxylase activity"/>
    <property type="evidence" value="ECO:0007669"/>
    <property type="project" value="InterPro"/>
</dbReference>
<dbReference type="EMBL" id="FOVK01000001">
    <property type="protein sequence ID" value="SFN28537.1"/>
    <property type="molecule type" value="Genomic_DNA"/>
</dbReference>
<dbReference type="SUPFAM" id="SSF51230">
    <property type="entry name" value="Single hybrid motif"/>
    <property type="match status" value="1"/>
</dbReference>
<dbReference type="Gene3D" id="2.40.50.100">
    <property type="match status" value="1"/>
</dbReference>
<dbReference type="InterPro" id="IPR000089">
    <property type="entry name" value="Biotin_lipoyl"/>
</dbReference>
<dbReference type="PROSITE" id="PS50968">
    <property type="entry name" value="BIOTINYL_LIPOYL"/>
    <property type="match status" value="1"/>
</dbReference>
<dbReference type="GO" id="GO:0009317">
    <property type="term" value="C:acetyl-CoA carboxylase complex"/>
    <property type="evidence" value="ECO:0007669"/>
    <property type="project" value="InterPro"/>
</dbReference>
<organism evidence="10 11">
    <name type="scientific">Proteiniclasticum ruminis</name>
    <dbReference type="NCBI Taxonomy" id="398199"/>
    <lineage>
        <taxon>Bacteria</taxon>
        <taxon>Bacillati</taxon>
        <taxon>Bacillota</taxon>
        <taxon>Clostridia</taxon>
        <taxon>Eubacteriales</taxon>
        <taxon>Clostridiaceae</taxon>
        <taxon>Proteiniclasticum</taxon>
    </lineage>
</organism>
<dbReference type="OrthoDB" id="9811735at2"/>
<dbReference type="AlphaFoldDB" id="A0A1I4XRX6"/>
<dbReference type="STRING" id="398199.SAMN05421804_104282"/>
<evidence type="ECO:0000256" key="3">
    <source>
        <dbReference type="ARBA" id="ARBA00022516"/>
    </source>
</evidence>
<keyword evidence="7 8" id="KW-0092">Biotin</keyword>
<keyword evidence="4 8" id="KW-0276">Fatty acid metabolism</keyword>
<dbReference type="GO" id="GO:0006633">
    <property type="term" value="P:fatty acid biosynthetic process"/>
    <property type="evidence" value="ECO:0007669"/>
    <property type="project" value="UniProtKB-UniPathway"/>
</dbReference>
<dbReference type="PROSITE" id="PS00188">
    <property type="entry name" value="BIOTIN"/>
    <property type="match status" value="1"/>
</dbReference>
<comment type="pathway">
    <text evidence="1 8">Lipid metabolism; fatty acid biosynthesis.</text>
</comment>
<dbReference type="PANTHER" id="PTHR45266:SF3">
    <property type="entry name" value="OXALOACETATE DECARBOXYLASE ALPHA CHAIN"/>
    <property type="match status" value="1"/>
</dbReference>
<dbReference type="CDD" id="cd06850">
    <property type="entry name" value="biotinyl_domain"/>
    <property type="match status" value="1"/>
</dbReference>
<name>A0A1I4XRX6_9CLOT</name>
<gene>
    <name evidence="10" type="ORF">SAMN04488695_101140</name>
</gene>
<evidence type="ECO:0000256" key="5">
    <source>
        <dbReference type="ARBA" id="ARBA00023098"/>
    </source>
</evidence>
<reference evidence="10 11" key="1">
    <citation type="submission" date="2016-10" db="EMBL/GenBank/DDBJ databases">
        <authorList>
            <person name="de Groot N.N."/>
        </authorList>
    </citation>
    <scope>NUCLEOTIDE SEQUENCE [LARGE SCALE GENOMIC DNA]</scope>
    <source>
        <strain evidence="10 11">ML2</strain>
    </source>
</reference>
<dbReference type="InterPro" id="IPR050709">
    <property type="entry name" value="Biotin_Carboxyl_Carrier/Decarb"/>
</dbReference>
<dbReference type="FunFam" id="2.40.50.100:FF:000003">
    <property type="entry name" value="Acetyl-CoA carboxylase biotin carboxyl carrier protein"/>
    <property type="match status" value="1"/>
</dbReference>
<dbReference type="Proteomes" id="UP000181899">
    <property type="component" value="Unassembled WGS sequence"/>
</dbReference>
<evidence type="ECO:0000256" key="7">
    <source>
        <dbReference type="ARBA" id="ARBA00023267"/>
    </source>
</evidence>
<feature type="domain" description="Lipoyl-binding" evidence="9">
    <location>
        <begin position="79"/>
        <end position="155"/>
    </location>
</feature>
<keyword evidence="5 8" id="KW-0443">Lipid metabolism</keyword>
<keyword evidence="11" id="KW-1185">Reference proteome</keyword>
<accession>A0A1I4XRX6</accession>
<dbReference type="InterPro" id="IPR011053">
    <property type="entry name" value="Single_hybrid_motif"/>
</dbReference>
<evidence type="ECO:0000256" key="8">
    <source>
        <dbReference type="RuleBase" id="RU364072"/>
    </source>
</evidence>
<comment type="function">
    <text evidence="8">This protein is a component of the acetyl coenzyme A carboxylase complex; first, biotin carboxylase catalyzes the carboxylation of the carrier protein and then the transcarboxylase transfers the carboxyl group to form malonyl-CoA.</text>
</comment>
<sequence>MDLKEILLLLEKFQDSDLTQLKVQLSGDLFEAKRGQDQPDAVHMKQEAAPKKPFVRVQPETKVEKEDPSILPEESLEGLIQVNAPLVGTFYARPGEDEDPFVQVGDTVKKGQVLCILEAMKVMNEIKSPCDGTVRKILMKDGEAVDFGKTMFLLEEA</sequence>
<dbReference type="PANTHER" id="PTHR45266">
    <property type="entry name" value="OXALOACETATE DECARBOXYLASE ALPHA CHAIN"/>
    <property type="match status" value="1"/>
</dbReference>
<evidence type="ECO:0000313" key="10">
    <source>
        <dbReference type="EMBL" id="SFN28537.1"/>
    </source>
</evidence>
<proteinExistence type="predicted"/>
<dbReference type="UniPathway" id="UPA00094"/>
<evidence type="ECO:0000259" key="9">
    <source>
        <dbReference type="PROSITE" id="PS50968"/>
    </source>
</evidence>
<keyword evidence="3 8" id="KW-0444">Lipid biosynthesis</keyword>
<evidence type="ECO:0000256" key="4">
    <source>
        <dbReference type="ARBA" id="ARBA00022832"/>
    </source>
</evidence>
<dbReference type="InterPro" id="IPR001882">
    <property type="entry name" value="Biotin_BS"/>
</dbReference>
<protein>
    <recommendedName>
        <fullName evidence="2 8">Biotin carboxyl carrier protein of acetyl-CoA carboxylase</fullName>
    </recommendedName>
</protein>
<dbReference type="Pfam" id="PF00364">
    <property type="entry name" value="Biotin_lipoyl"/>
    <property type="match status" value="1"/>
</dbReference>
<evidence type="ECO:0000256" key="2">
    <source>
        <dbReference type="ARBA" id="ARBA00017562"/>
    </source>
</evidence>
<evidence type="ECO:0000313" key="11">
    <source>
        <dbReference type="Proteomes" id="UP000181899"/>
    </source>
</evidence>
<dbReference type="PRINTS" id="PR01071">
    <property type="entry name" value="ACOABIOTINCC"/>
</dbReference>
<evidence type="ECO:0000256" key="6">
    <source>
        <dbReference type="ARBA" id="ARBA00023160"/>
    </source>
</evidence>
<evidence type="ECO:0000256" key="1">
    <source>
        <dbReference type="ARBA" id="ARBA00005194"/>
    </source>
</evidence>